<dbReference type="Gene3D" id="2.60.40.1820">
    <property type="match status" value="1"/>
</dbReference>
<feature type="domain" description="Late embryogenesis abundant protein LEA-2 subgroup" evidence="2">
    <location>
        <begin position="108"/>
        <end position="206"/>
    </location>
</feature>
<reference evidence="3" key="1">
    <citation type="submission" date="2012-05" db="EMBL/GenBank/DDBJ databases">
        <authorList>
            <person name="Krishnakumar V."/>
            <person name="Cheung F."/>
            <person name="Xiao Y."/>
            <person name="Chan A."/>
            <person name="Moskal W.A."/>
            <person name="Town C.D."/>
        </authorList>
    </citation>
    <scope>NUCLEOTIDE SEQUENCE</scope>
</reference>
<dbReference type="PANTHER" id="PTHR31852">
    <property type="entry name" value="LATE EMBRYOGENESIS ABUNDANT (LEA) HYDROXYPROLINE-RICH GLYCOPROTEIN FAMILY"/>
    <property type="match status" value="1"/>
</dbReference>
<dbReference type="RefSeq" id="XP_057422310.1">
    <property type="nucleotide sequence ID" value="XM_057566327.1"/>
</dbReference>
<name>I3T2L5_LOTJA</name>
<dbReference type="EMBL" id="BT146963">
    <property type="protein sequence ID" value="AFK46757.1"/>
    <property type="molecule type" value="mRNA"/>
</dbReference>
<dbReference type="InterPro" id="IPR004864">
    <property type="entry name" value="LEA_2"/>
</dbReference>
<dbReference type="GeneID" id="130716128"/>
<organism evidence="3">
    <name type="scientific">Lotus japonicus</name>
    <name type="common">Lotus corniculatus var. japonicus</name>
    <dbReference type="NCBI Taxonomy" id="34305"/>
    <lineage>
        <taxon>Eukaryota</taxon>
        <taxon>Viridiplantae</taxon>
        <taxon>Streptophyta</taxon>
        <taxon>Embryophyta</taxon>
        <taxon>Tracheophyta</taxon>
        <taxon>Spermatophyta</taxon>
        <taxon>Magnoliopsida</taxon>
        <taxon>eudicotyledons</taxon>
        <taxon>Gunneridae</taxon>
        <taxon>Pentapetalae</taxon>
        <taxon>rosids</taxon>
        <taxon>fabids</taxon>
        <taxon>Fabales</taxon>
        <taxon>Fabaceae</taxon>
        <taxon>Papilionoideae</taxon>
        <taxon>50 kb inversion clade</taxon>
        <taxon>NPAAA clade</taxon>
        <taxon>Hologalegina</taxon>
        <taxon>robinioid clade</taxon>
        <taxon>Loteae</taxon>
        <taxon>Lotus</taxon>
    </lineage>
</organism>
<accession>I3T2L5</accession>
<evidence type="ECO:0000256" key="1">
    <source>
        <dbReference type="SAM" id="Phobius"/>
    </source>
</evidence>
<dbReference type="SUPFAM" id="SSF117070">
    <property type="entry name" value="LEA14-like"/>
    <property type="match status" value="1"/>
</dbReference>
<dbReference type="OrthoDB" id="764273at2759"/>
<dbReference type="Pfam" id="PF03168">
    <property type="entry name" value="LEA_2"/>
    <property type="match status" value="1"/>
</dbReference>
<dbReference type="AlphaFoldDB" id="I3T2L5"/>
<proteinExistence type="evidence at transcript level"/>
<evidence type="ECO:0000259" key="2">
    <source>
        <dbReference type="Pfam" id="PF03168"/>
    </source>
</evidence>
<dbReference type="InterPro" id="IPR055301">
    <property type="entry name" value="Lea14-like_2"/>
</dbReference>
<sequence length="229" mass="25467">MSQNRSPSEFKPLAPSIVAYPYFGSPFRSPEDPQHPIISETQISRLKKCVLFCGCITALLVIFFVILIVLAFTVYNVKDLKVKINRVTLVNGTLTNGATENLTVLNDVSVKNTNYFTYKYSNSTTTFFYDGVAIGEGVTPAGKAKARRTMRLNVTSVVVTKKLVGIPNWAIDIRDDVFNISSYTRIDGKVKVLGMFNRKVVVEMNCTSQYNRNTGLITRGNNCLGNIDI</sequence>
<keyword evidence="1" id="KW-1133">Transmembrane helix</keyword>
<dbReference type="KEGG" id="lja:130716128"/>
<protein>
    <recommendedName>
        <fullName evidence="2">Late embryogenesis abundant protein LEA-2 subgroup domain-containing protein</fullName>
    </recommendedName>
</protein>
<feature type="transmembrane region" description="Helical" evidence="1">
    <location>
        <begin position="49"/>
        <end position="75"/>
    </location>
</feature>
<keyword evidence="1" id="KW-0472">Membrane</keyword>
<keyword evidence="1" id="KW-0812">Transmembrane</keyword>
<evidence type="ECO:0000313" key="3">
    <source>
        <dbReference type="EMBL" id="AFK46757.1"/>
    </source>
</evidence>
<dbReference type="OMA" id="AFTFRFG"/>